<dbReference type="InterPro" id="IPR017853">
    <property type="entry name" value="GH"/>
</dbReference>
<dbReference type="InterPro" id="IPR006195">
    <property type="entry name" value="aa-tRNA-synth_II"/>
</dbReference>
<evidence type="ECO:0000256" key="11">
    <source>
        <dbReference type="ARBA" id="ARBA00023146"/>
    </source>
</evidence>
<dbReference type="Pfam" id="PF13802">
    <property type="entry name" value="Gal_mutarotas_2"/>
    <property type="match status" value="1"/>
</dbReference>
<dbReference type="GO" id="GO:0006422">
    <property type="term" value="P:aspartyl-tRNA aminoacylation"/>
    <property type="evidence" value="ECO:0007669"/>
    <property type="project" value="InterPro"/>
</dbReference>
<dbReference type="EMBL" id="JABDTM020027815">
    <property type="protein sequence ID" value="KAH0809943.1"/>
    <property type="molecule type" value="Genomic_DNA"/>
</dbReference>
<dbReference type="InterPro" id="IPR045864">
    <property type="entry name" value="aa-tRNA-synth_II/BPL/LPL"/>
</dbReference>
<reference evidence="16" key="2">
    <citation type="submission" date="2021-08" db="EMBL/GenBank/DDBJ databases">
        <authorList>
            <person name="Eriksson T."/>
        </authorList>
    </citation>
    <scope>NUCLEOTIDE SEQUENCE</scope>
    <source>
        <strain evidence="16">Stoneville</strain>
        <tissue evidence="16">Whole head</tissue>
    </source>
</reference>
<evidence type="ECO:0000256" key="7">
    <source>
        <dbReference type="ARBA" id="ARBA00022598"/>
    </source>
</evidence>
<dbReference type="Gene3D" id="3.30.930.10">
    <property type="entry name" value="Bira Bifunctional Protein, Domain 2"/>
    <property type="match status" value="1"/>
</dbReference>
<dbReference type="Gene3D" id="2.40.50.140">
    <property type="entry name" value="Nucleic acid-binding proteins"/>
    <property type="match status" value="1"/>
</dbReference>
<feature type="region of interest" description="Disordered" evidence="14">
    <location>
        <begin position="36"/>
        <end position="67"/>
    </location>
</feature>
<dbReference type="NCBIfam" id="NF003483">
    <property type="entry name" value="PRK05159.1"/>
    <property type="match status" value="1"/>
</dbReference>
<dbReference type="SUPFAM" id="SSF50249">
    <property type="entry name" value="Nucleic acid-binding proteins"/>
    <property type="match status" value="1"/>
</dbReference>
<dbReference type="PANTHER" id="PTHR43450">
    <property type="entry name" value="ASPARTYL-TRNA SYNTHETASE"/>
    <property type="match status" value="1"/>
</dbReference>
<dbReference type="InterPro" id="IPR002312">
    <property type="entry name" value="Asp/Asn-tRNA-synth_IIb"/>
</dbReference>
<evidence type="ECO:0000256" key="3">
    <source>
        <dbReference type="ARBA" id="ARBA00007806"/>
    </source>
</evidence>
<dbReference type="CDD" id="cd14752">
    <property type="entry name" value="GH31_N"/>
    <property type="match status" value="1"/>
</dbReference>
<reference evidence="16" key="1">
    <citation type="journal article" date="2020" name="J Insects Food Feed">
        <title>The yellow mealworm (Tenebrio molitor) genome: a resource for the emerging insects as food and feed industry.</title>
        <authorList>
            <person name="Eriksson T."/>
            <person name="Andere A."/>
            <person name="Kelstrup H."/>
            <person name="Emery V."/>
            <person name="Picard C."/>
        </authorList>
    </citation>
    <scope>NUCLEOTIDE SEQUENCE</scope>
    <source>
        <strain evidence="16">Stoneville</strain>
        <tissue evidence="16">Whole head</tissue>
    </source>
</reference>
<dbReference type="GO" id="GO:0005975">
    <property type="term" value="P:carbohydrate metabolic process"/>
    <property type="evidence" value="ECO:0007669"/>
    <property type="project" value="InterPro"/>
</dbReference>
<feature type="domain" description="Aminoacyl-transfer RNA synthetases class-II family profile" evidence="15">
    <location>
        <begin position="589"/>
        <end position="888"/>
    </location>
</feature>
<keyword evidence="6" id="KW-0963">Cytoplasm</keyword>
<evidence type="ECO:0000256" key="10">
    <source>
        <dbReference type="ARBA" id="ARBA00022917"/>
    </source>
</evidence>
<dbReference type="InterPro" id="IPR012340">
    <property type="entry name" value="NA-bd_OB-fold"/>
</dbReference>
<comment type="similarity">
    <text evidence="2">Belongs to the class-II aminoacyl-tRNA synthetase family. Type 2 subfamily.</text>
</comment>
<evidence type="ECO:0000256" key="9">
    <source>
        <dbReference type="ARBA" id="ARBA00022840"/>
    </source>
</evidence>
<evidence type="ECO:0000313" key="16">
    <source>
        <dbReference type="EMBL" id="KAH0809943.1"/>
    </source>
</evidence>
<keyword evidence="17" id="KW-1185">Reference proteome</keyword>
<evidence type="ECO:0000256" key="5">
    <source>
        <dbReference type="ARBA" id="ARBA00018853"/>
    </source>
</evidence>
<dbReference type="SUPFAM" id="SSF51445">
    <property type="entry name" value="(Trans)glycosidases"/>
    <property type="match status" value="1"/>
</dbReference>
<dbReference type="FunFam" id="3.20.20.80:FF:000039">
    <property type="entry name" value="Glucosidase, alpha neutral C"/>
    <property type="match status" value="1"/>
</dbReference>
<dbReference type="InterPro" id="IPR011013">
    <property type="entry name" value="Gal_mutarotase_sf_dom"/>
</dbReference>
<dbReference type="InterPro" id="IPR004523">
    <property type="entry name" value="Asp-tRNA_synthase_2"/>
</dbReference>
<dbReference type="GO" id="GO:0090599">
    <property type="term" value="F:alpha-glucosidase activity"/>
    <property type="evidence" value="ECO:0007669"/>
    <property type="project" value="UniProtKB-ARBA"/>
</dbReference>
<evidence type="ECO:0000256" key="2">
    <source>
        <dbReference type="ARBA" id="ARBA00005312"/>
    </source>
</evidence>
<sequence>MSISFRLRLLDCSSRFRWPAPSSSLTIALFAFVAPPSPSSSESETNRLLRPTGPSLPERDPERDLDLDLTEPDLDLERDFDFLEPEPDRDLDLADPDLDRLEPDLDLLEPDLDLLEPDLDLREPERDLAEPDRDLLEPDLDLLEPDLDRLDPDLDLLEPDLDLDLDFLEPDLDLDFREPDLDLDFLEPDLDLDFREPDLDLDFLEPDLDLDFLEPDLDLADPDLDLLEPDLDRDLDFADLDLERDFLEPDLERAEAADLADPDLERDFLEPDLDRDPFLEPEGVRGDPDLDLDLDCLFATEFDRDLDLDLEREAALAEPLLPDRERERPGDAERDLDRECALADLDLERDLLEANPIEIWTGSVICGTQNPQSEQEKRSRWPRPVDTSEKGESKKAAKKEAKKAEKAAKKAEHKVGKDQSQNTATEENDVSVGKYGNLPLIQSSNKNLDRTFTYVKDLDKSLSGKDIWVRVLRQREFTVQVLVNVSEAVSKSMVKFSSNITKESIIDVEAKVVEVATPVAGCSQQNVELLASQIWVVSASAPQLPLQIDDASRPEKADDPEGLNIRVNQDTRLDNRVLDLRTATNQAIFRLEAGVCRLFREVLTNKGFVEIHTPKIIPAASEGGANVFTVSYFKGSAYLAQSPQLYKQMAIAADFDKVFTIGAVFRAEDSNTHRHLTEFTGLDLEMAFNYHYHEVMLTIGNLFTEIFKGLRDQFRREIEIVGQQFSVDPFTFLDPPLVLQYEDGRKLLAEAGVEVGPEEDLSTPAEKLLGRLVKAKYDTDFYILDKYPLAVRPFYTMPDPDNPKQSNSYDMFMRGEEIISGAQRVHDPQLLTERAKHHGIDLNKIASYIDAFKYGCPPHAGGGIGLERVVMLYLGLDNIRKTAMRLRATKDGDNSYVLNLDTLHVSDNAVEAELKNVEADASFKFILTSLSGSIFRVFIDEVKPLHPRYQVQGALNGEPQVAKLEVLERTKEKVTVRSGDNKAVITASPIKIEFYKNDVLVAVVNEKGLFSMEHLRTKTPEGEGDADQQLKEDPGAWEENFKSHHDSKPRGPEAIGVDITFPGALRIYGLPEHADRLALRSTGPGGLDPYRLYNLDVFEYEMDSTMAIYGAVPVVYAHSDKNTVGVFWHNAAETWVDIGNSKDTNVVSSIVNLVSGHKPENTVDAHFMSESGVFDLFVLMGPTPKDAVKQYASLTGVAPLPQYFTLGYHQCRWNYNDEDDVINVVDNFDSNDLPVDVMWLDIEYTDGKKYFTWDPVKFAHPNAMITNLTSTGRKLVVIIDPHIKRESGYFLHEDCLANDYYVKNKDGNVYEGWCWPGSSSYPDLLDPKVQDYYKALYSLDKFKGTTSDVNIWNDMNEPSVFNGPEITMPKDCLHHGGWEHRHIHNIYALLYVFFRHLQTQPI</sequence>
<evidence type="ECO:0000256" key="4">
    <source>
        <dbReference type="ARBA" id="ARBA00012841"/>
    </source>
</evidence>
<dbReference type="HAMAP" id="MF_02075">
    <property type="entry name" value="Asp_tRNA_synth_type2"/>
    <property type="match status" value="1"/>
</dbReference>
<evidence type="ECO:0000313" key="17">
    <source>
        <dbReference type="Proteomes" id="UP000719412"/>
    </source>
</evidence>
<dbReference type="Pfam" id="PF01055">
    <property type="entry name" value="Glyco_hydro_31_2nd"/>
    <property type="match status" value="1"/>
</dbReference>
<feature type="region of interest" description="Disordered" evidence="14">
    <location>
        <begin position="368"/>
        <end position="429"/>
    </location>
</feature>
<dbReference type="Gene3D" id="3.20.20.80">
    <property type="entry name" value="Glycosidases"/>
    <property type="match status" value="1"/>
</dbReference>
<evidence type="ECO:0000259" key="15">
    <source>
        <dbReference type="PROSITE" id="PS50862"/>
    </source>
</evidence>
<name>A0A8J6HA15_TENMO</name>
<keyword evidence="8" id="KW-0547">Nucleotide-binding</keyword>
<evidence type="ECO:0000256" key="1">
    <source>
        <dbReference type="ARBA" id="ARBA00004496"/>
    </source>
</evidence>
<dbReference type="GO" id="GO:0005524">
    <property type="term" value="F:ATP binding"/>
    <property type="evidence" value="ECO:0007669"/>
    <property type="project" value="UniProtKB-KW"/>
</dbReference>
<dbReference type="InterPro" id="IPR004364">
    <property type="entry name" value="Aa-tRNA-synt_II"/>
</dbReference>
<evidence type="ECO:0000256" key="14">
    <source>
        <dbReference type="SAM" id="MobiDB-lite"/>
    </source>
</evidence>
<dbReference type="FunFam" id="3.30.930.10:FF:000013">
    <property type="entry name" value="Aspartate--tRNA ligase, cytoplasmic"/>
    <property type="match status" value="1"/>
</dbReference>
<keyword evidence="7" id="KW-0436">Ligase</keyword>
<gene>
    <name evidence="16" type="ORF">GEV33_012849</name>
</gene>
<proteinExistence type="inferred from homology"/>
<dbReference type="PRINTS" id="PR01042">
    <property type="entry name" value="TRNASYNTHASP"/>
</dbReference>
<accession>A0A8J6HA15</accession>
<dbReference type="InterPro" id="IPR025887">
    <property type="entry name" value="Glyco_hydro_31_N_dom"/>
</dbReference>
<dbReference type="GO" id="GO:0017101">
    <property type="term" value="C:aminoacyl-tRNA synthetase multienzyme complex"/>
    <property type="evidence" value="ECO:0007669"/>
    <property type="project" value="TreeGrafter"/>
</dbReference>
<dbReference type="PANTHER" id="PTHR43450:SF1">
    <property type="entry name" value="ASPARTATE--TRNA LIGASE, CYTOPLASMIC"/>
    <property type="match status" value="1"/>
</dbReference>
<comment type="subcellular location">
    <subcellularLocation>
        <location evidence="1">Cytoplasm</location>
    </subcellularLocation>
</comment>
<dbReference type="SUPFAM" id="SSF74650">
    <property type="entry name" value="Galactose mutarotase-like"/>
    <property type="match status" value="1"/>
</dbReference>
<dbReference type="CDD" id="cd04320">
    <property type="entry name" value="AspRS_cyto_N"/>
    <property type="match status" value="1"/>
</dbReference>
<organism evidence="16 17">
    <name type="scientific">Tenebrio molitor</name>
    <name type="common">Yellow mealworm beetle</name>
    <dbReference type="NCBI Taxonomy" id="7067"/>
    <lineage>
        <taxon>Eukaryota</taxon>
        <taxon>Metazoa</taxon>
        <taxon>Ecdysozoa</taxon>
        <taxon>Arthropoda</taxon>
        <taxon>Hexapoda</taxon>
        <taxon>Insecta</taxon>
        <taxon>Pterygota</taxon>
        <taxon>Neoptera</taxon>
        <taxon>Endopterygota</taxon>
        <taxon>Coleoptera</taxon>
        <taxon>Polyphaga</taxon>
        <taxon>Cucujiformia</taxon>
        <taxon>Tenebrionidae</taxon>
        <taxon>Tenebrio</taxon>
    </lineage>
</organism>
<evidence type="ECO:0000256" key="8">
    <source>
        <dbReference type="ARBA" id="ARBA00022741"/>
    </source>
</evidence>
<keyword evidence="10" id="KW-0648">Protein biosynthesis</keyword>
<keyword evidence="11" id="KW-0030">Aminoacyl-tRNA synthetase</keyword>
<dbReference type="GO" id="GO:0004815">
    <property type="term" value="F:aspartate-tRNA ligase activity"/>
    <property type="evidence" value="ECO:0007669"/>
    <property type="project" value="UniProtKB-EC"/>
</dbReference>
<dbReference type="Proteomes" id="UP000719412">
    <property type="component" value="Unassembled WGS sequence"/>
</dbReference>
<dbReference type="InterPro" id="IPR000322">
    <property type="entry name" value="Glyco_hydro_31_TIM"/>
</dbReference>
<evidence type="ECO:0000256" key="13">
    <source>
        <dbReference type="ARBA" id="ARBA00047904"/>
    </source>
</evidence>
<feature type="compositionally biased region" description="Basic and acidic residues" evidence="14">
    <location>
        <begin position="57"/>
        <end position="66"/>
    </location>
</feature>
<dbReference type="CDD" id="cd00776">
    <property type="entry name" value="AsxRS_core"/>
    <property type="match status" value="1"/>
</dbReference>
<dbReference type="EC" id="6.1.1.12" evidence="4"/>
<evidence type="ECO:0000256" key="6">
    <source>
        <dbReference type="ARBA" id="ARBA00022490"/>
    </source>
</evidence>
<comment type="similarity">
    <text evidence="3">Belongs to the glycosyl hydrolase 31 family.</text>
</comment>
<dbReference type="SUPFAM" id="SSF55681">
    <property type="entry name" value="Class II aaRS and biotin synthetases"/>
    <property type="match status" value="1"/>
</dbReference>
<evidence type="ECO:0000256" key="12">
    <source>
        <dbReference type="ARBA" id="ARBA00033155"/>
    </source>
</evidence>
<keyword evidence="9" id="KW-0067">ATP-binding</keyword>
<dbReference type="Gene3D" id="2.60.40.1760">
    <property type="entry name" value="glycosyl hydrolase (family 31)"/>
    <property type="match status" value="1"/>
</dbReference>
<dbReference type="NCBIfam" id="TIGR00458">
    <property type="entry name" value="aspS_nondisc"/>
    <property type="match status" value="1"/>
</dbReference>
<feature type="compositionally biased region" description="Basic and acidic residues" evidence="14">
    <location>
        <begin position="386"/>
        <end position="417"/>
    </location>
</feature>
<comment type="caution">
    <text evidence="16">The sequence shown here is derived from an EMBL/GenBank/DDBJ whole genome shotgun (WGS) entry which is preliminary data.</text>
</comment>
<comment type="catalytic activity">
    <reaction evidence="13">
        <text>tRNA(Asp) + L-aspartate + ATP = L-aspartyl-tRNA(Asp) + AMP + diphosphate</text>
        <dbReference type="Rhea" id="RHEA:19649"/>
        <dbReference type="Rhea" id="RHEA-COMP:9660"/>
        <dbReference type="Rhea" id="RHEA-COMP:9678"/>
        <dbReference type="ChEBI" id="CHEBI:29991"/>
        <dbReference type="ChEBI" id="CHEBI:30616"/>
        <dbReference type="ChEBI" id="CHEBI:33019"/>
        <dbReference type="ChEBI" id="CHEBI:78442"/>
        <dbReference type="ChEBI" id="CHEBI:78516"/>
        <dbReference type="ChEBI" id="CHEBI:456215"/>
        <dbReference type="EC" id="6.1.1.12"/>
    </reaction>
</comment>
<dbReference type="GO" id="GO:0005829">
    <property type="term" value="C:cytosol"/>
    <property type="evidence" value="ECO:0007669"/>
    <property type="project" value="TreeGrafter"/>
</dbReference>
<dbReference type="GO" id="GO:0003723">
    <property type="term" value="F:RNA binding"/>
    <property type="evidence" value="ECO:0007669"/>
    <property type="project" value="TreeGrafter"/>
</dbReference>
<dbReference type="GO" id="GO:0030246">
    <property type="term" value="F:carbohydrate binding"/>
    <property type="evidence" value="ECO:0007669"/>
    <property type="project" value="InterPro"/>
</dbReference>
<protein>
    <recommendedName>
        <fullName evidence="5">Aspartate--tRNA ligase, cytoplasmic</fullName>
        <ecNumber evidence="4">6.1.1.12</ecNumber>
    </recommendedName>
    <alternativeName>
        <fullName evidence="12">Aspartyl-tRNA synthetase</fullName>
    </alternativeName>
</protein>
<dbReference type="Pfam" id="PF00152">
    <property type="entry name" value="tRNA-synt_2"/>
    <property type="match status" value="1"/>
</dbReference>
<dbReference type="PROSITE" id="PS50862">
    <property type="entry name" value="AA_TRNA_LIGASE_II"/>
    <property type="match status" value="1"/>
</dbReference>